<feature type="transmembrane region" description="Helical" evidence="8">
    <location>
        <begin position="66"/>
        <end position="85"/>
    </location>
</feature>
<organism evidence="10 11">
    <name type="scientific">Corynebacterium kalinowskii</name>
    <dbReference type="NCBI Taxonomy" id="2675216"/>
    <lineage>
        <taxon>Bacteria</taxon>
        <taxon>Bacillati</taxon>
        <taxon>Actinomycetota</taxon>
        <taxon>Actinomycetes</taxon>
        <taxon>Mycobacteriales</taxon>
        <taxon>Corynebacteriaceae</taxon>
        <taxon>Corynebacterium</taxon>
    </lineage>
</organism>
<dbReference type="RefSeq" id="WP_156191397.1">
    <property type="nucleotide sequence ID" value="NZ_CP046452.1"/>
</dbReference>
<name>A0A6B8VMJ9_9CORY</name>
<keyword evidence="4 8" id="KW-0812">Transmembrane</keyword>
<dbReference type="KEGG" id="ckw:CKALI_00145"/>
<gene>
    <name evidence="10" type="ORF">CKALI_00145</name>
</gene>
<dbReference type="SUPFAM" id="SSF144091">
    <property type="entry name" value="Rhomboid-like"/>
    <property type="match status" value="1"/>
</dbReference>
<dbReference type="Gene3D" id="1.20.1540.10">
    <property type="entry name" value="Rhomboid-like"/>
    <property type="match status" value="1"/>
</dbReference>
<dbReference type="PANTHER" id="PTHR43066:SF1">
    <property type="entry name" value="RHOMBOID PROTEIN 2"/>
    <property type="match status" value="1"/>
</dbReference>
<evidence type="ECO:0000256" key="1">
    <source>
        <dbReference type="ARBA" id="ARBA00004141"/>
    </source>
</evidence>
<proteinExistence type="inferred from homology"/>
<evidence type="ECO:0000256" key="3">
    <source>
        <dbReference type="ARBA" id="ARBA00022670"/>
    </source>
</evidence>
<protein>
    <submittedName>
        <fullName evidence="10">Rhomboid family protein</fullName>
    </submittedName>
</protein>
<evidence type="ECO:0000313" key="11">
    <source>
        <dbReference type="Proteomes" id="UP000427071"/>
    </source>
</evidence>
<evidence type="ECO:0000256" key="7">
    <source>
        <dbReference type="ARBA" id="ARBA00023136"/>
    </source>
</evidence>
<feature type="transmembrane region" description="Helical" evidence="8">
    <location>
        <begin position="97"/>
        <end position="116"/>
    </location>
</feature>
<reference evidence="11" key="1">
    <citation type="submission" date="2019-11" db="EMBL/GenBank/DDBJ databases">
        <title>Complete genome sequence of Corynebacterium kalinowskii 1959, a novel Corynebacterium species isolated from soil of a small paddock in Vilsendorf, Germany.</title>
        <authorList>
            <person name="Schaffert L."/>
            <person name="Ruwe M."/>
            <person name="Milse J."/>
            <person name="Hanuschka K."/>
            <person name="Ortseifen V."/>
            <person name="Droste J."/>
            <person name="Brandt D."/>
            <person name="Schlueter L."/>
            <person name="Kutter Y."/>
            <person name="Vinke S."/>
            <person name="Viehoefer P."/>
            <person name="Jacob L."/>
            <person name="Luebke N.-C."/>
            <person name="Schulte-Berndt E."/>
            <person name="Hain C."/>
            <person name="Linder M."/>
            <person name="Schmidt P."/>
            <person name="Wollenschlaeger L."/>
            <person name="Luttermann T."/>
            <person name="Thieme E."/>
            <person name="Hassa J."/>
            <person name="Haak M."/>
            <person name="Wittchen M."/>
            <person name="Mentz A."/>
            <person name="Persicke M."/>
            <person name="Busche T."/>
            <person name="Ruckert C."/>
        </authorList>
    </citation>
    <scope>NUCLEOTIDE SEQUENCE [LARGE SCALE GENOMIC DNA]</scope>
    <source>
        <strain evidence="11">1959</strain>
    </source>
</reference>
<evidence type="ECO:0000256" key="2">
    <source>
        <dbReference type="ARBA" id="ARBA00009045"/>
    </source>
</evidence>
<feature type="transmembrane region" description="Helical" evidence="8">
    <location>
        <begin position="195"/>
        <end position="216"/>
    </location>
</feature>
<dbReference type="Pfam" id="PF01694">
    <property type="entry name" value="Rhomboid"/>
    <property type="match status" value="1"/>
</dbReference>
<dbReference type="GO" id="GO:0016020">
    <property type="term" value="C:membrane"/>
    <property type="evidence" value="ECO:0007669"/>
    <property type="project" value="UniProtKB-SubCell"/>
</dbReference>
<sequence>MLKIWWRQAPVTVAVCVLMVLFYLATVAQSLSVVDNLSGSSLADRFILYLPAMSGPFGPLRAVGSAFMHLGPGHLVLNLLLLFLLGREVETSYGARMYLLLWFVSAVGASTVTVWMDPLAAVVGASGVAYALMVLFAFLVAQRGGDLRAPIVLILANVAYTLMTPAVSLWGHMGGLLAGLLLALALLAREHRVRWILVSGIAAMFVIALLFKVATFTTSGFWPALL</sequence>
<dbReference type="InterPro" id="IPR035952">
    <property type="entry name" value="Rhomboid-like_sf"/>
</dbReference>
<keyword evidence="5" id="KW-0378">Hydrolase</keyword>
<accession>A0A6B8VMJ9</accession>
<dbReference type="GO" id="GO:0004252">
    <property type="term" value="F:serine-type endopeptidase activity"/>
    <property type="evidence" value="ECO:0007669"/>
    <property type="project" value="InterPro"/>
</dbReference>
<keyword evidence="7 8" id="KW-0472">Membrane</keyword>
<dbReference type="InterPro" id="IPR022764">
    <property type="entry name" value="Peptidase_S54_rhomboid_dom"/>
</dbReference>
<dbReference type="PANTHER" id="PTHR43066">
    <property type="entry name" value="RHOMBOID-RELATED PROTEIN"/>
    <property type="match status" value="1"/>
</dbReference>
<dbReference type="AlphaFoldDB" id="A0A6B8VMJ9"/>
<dbReference type="EMBL" id="CP046452">
    <property type="protein sequence ID" value="QGU00931.1"/>
    <property type="molecule type" value="Genomic_DNA"/>
</dbReference>
<dbReference type="Proteomes" id="UP000427071">
    <property type="component" value="Chromosome"/>
</dbReference>
<evidence type="ECO:0000256" key="4">
    <source>
        <dbReference type="ARBA" id="ARBA00022692"/>
    </source>
</evidence>
<keyword evidence="6 8" id="KW-1133">Transmembrane helix</keyword>
<evidence type="ECO:0000256" key="5">
    <source>
        <dbReference type="ARBA" id="ARBA00022801"/>
    </source>
</evidence>
<dbReference type="GO" id="GO:0006508">
    <property type="term" value="P:proteolysis"/>
    <property type="evidence" value="ECO:0007669"/>
    <property type="project" value="UniProtKB-KW"/>
</dbReference>
<feature type="transmembrane region" description="Helical" evidence="8">
    <location>
        <begin position="147"/>
        <end position="163"/>
    </location>
</feature>
<keyword evidence="11" id="KW-1185">Reference proteome</keyword>
<evidence type="ECO:0000313" key="10">
    <source>
        <dbReference type="EMBL" id="QGU00931.1"/>
    </source>
</evidence>
<feature type="transmembrane region" description="Helical" evidence="8">
    <location>
        <begin position="122"/>
        <end position="140"/>
    </location>
</feature>
<feature type="transmembrane region" description="Helical" evidence="8">
    <location>
        <begin position="169"/>
        <end position="188"/>
    </location>
</feature>
<comment type="similarity">
    <text evidence="2">Belongs to the peptidase S54 family.</text>
</comment>
<comment type="subcellular location">
    <subcellularLocation>
        <location evidence="1">Membrane</location>
        <topology evidence="1">Multi-pass membrane protein</topology>
    </subcellularLocation>
</comment>
<keyword evidence="3" id="KW-0645">Protease</keyword>
<evidence type="ECO:0000256" key="8">
    <source>
        <dbReference type="SAM" id="Phobius"/>
    </source>
</evidence>
<evidence type="ECO:0000256" key="6">
    <source>
        <dbReference type="ARBA" id="ARBA00022989"/>
    </source>
</evidence>
<feature type="domain" description="Peptidase S54 rhomboid" evidence="9">
    <location>
        <begin position="61"/>
        <end position="188"/>
    </location>
</feature>
<evidence type="ECO:0000259" key="9">
    <source>
        <dbReference type="Pfam" id="PF01694"/>
    </source>
</evidence>